<organism evidence="2 3">
    <name type="scientific">Gossypium arboreum</name>
    <name type="common">Tree cotton</name>
    <name type="synonym">Gossypium nanking</name>
    <dbReference type="NCBI Taxonomy" id="29729"/>
    <lineage>
        <taxon>Eukaryota</taxon>
        <taxon>Viridiplantae</taxon>
        <taxon>Streptophyta</taxon>
        <taxon>Embryophyta</taxon>
        <taxon>Tracheophyta</taxon>
        <taxon>Spermatophyta</taxon>
        <taxon>Magnoliopsida</taxon>
        <taxon>eudicotyledons</taxon>
        <taxon>Gunneridae</taxon>
        <taxon>Pentapetalae</taxon>
        <taxon>rosids</taxon>
        <taxon>malvids</taxon>
        <taxon>Malvales</taxon>
        <taxon>Malvaceae</taxon>
        <taxon>Malvoideae</taxon>
        <taxon>Gossypium</taxon>
    </lineage>
</organism>
<keyword evidence="3" id="KW-1185">Reference proteome</keyword>
<evidence type="ECO:0000256" key="1">
    <source>
        <dbReference type="SAM" id="MobiDB-lite"/>
    </source>
</evidence>
<proteinExistence type="predicted"/>
<dbReference type="Proteomes" id="UP001358586">
    <property type="component" value="Chromosome 9"/>
</dbReference>
<sequence length="238" mass="27516">MAKTRGHFSFATTTQVYKTILKLKWETFCTHPGSYSHSLVLMLLCQQRGTVPYDSEEVLENKSPINEASIERITRGKDIPILKEAEISKTRKGKMKANSKGTNLNTDTSLWRKMKNVKKLVNSINNRSLIMTKKRNLGTLKNVFERLIACSRMVILLIKRTLLLRRKLLLQKRKLLLKKNLLKIKKKKEEKDFVVNIVTAPELWEAADDVGVESKTEKQSEDHAKPKEKKIKRSKDKK</sequence>
<dbReference type="EMBL" id="JARKNE010000009">
    <property type="protein sequence ID" value="KAK5802772.1"/>
    <property type="molecule type" value="Genomic_DNA"/>
</dbReference>
<evidence type="ECO:0000313" key="3">
    <source>
        <dbReference type="Proteomes" id="UP001358586"/>
    </source>
</evidence>
<feature type="compositionally biased region" description="Basic residues" evidence="1">
    <location>
        <begin position="226"/>
        <end position="238"/>
    </location>
</feature>
<feature type="compositionally biased region" description="Basic and acidic residues" evidence="1">
    <location>
        <begin position="212"/>
        <end position="225"/>
    </location>
</feature>
<protein>
    <submittedName>
        <fullName evidence="2">Uncharacterized protein</fullName>
    </submittedName>
</protein>
<evidence type="ECO:0000313" key="2">
    <source>
        <dbReference type="EMBL" id="KAK5802772.1"/>
    </source>
</evidence>
<accession>A0ABR0NN66</accession>
<comment type="caution">
    <text evidence="2">The sequence shown here is derived from an EMBL/GenBank/DDBJ whole genome shotgun (WGS) entry which is preliminary data.</text>
</comment>
<reference evidence="2 3" key="1">
    <citation type="submission" date="2023-03" db="EMBL/GenBank/DDBJ databases">
        <title>WGS of Gossypium arboreum.</title>
        <authorList>
            <person name="Yu D."/>
        </authorList>
    </citation>
    <scope>NUCLEOTIDE SEQUENCE [LARGE SCALE GENOMIC DNA]</scope>
    <source>
        <tissue evidence="2">Leaf</tissue>
    </source>
</reference>
<name>A0ABR0NN66_GOSAR</name>
<gene>
    <name evidence="2" type="ORF">PVK06_030392</name>
</gene>
<feature type="region of interest" description="Disordered" evidence="1">
    <location>
        <begin position="211"/>
        <end position="238"/>
    </location>
</feature>